<accession>A0A6C0ADE5</accession>
<proteinExistence type="predicted"/>
<protein>
    <recommendedName>
        <fullName evidence="1">RING-type domain-containing protein</fullName>
    </recommendedName>
</protein>
<dbReference type="SUPFAM" id="SSF57850">
    <property type="entry name" value="RING/U-box"/>
    <property type="match status" value="1"/>
</dbReference>
<evidence type="ECO:0000313" key="2">
    <source>
        <dbReference type="EMBL" id="QHS77682.1"/>
    </source>
</evidence>
<feature type="domain" description="RING-type" evidence="1">
    <location>
        <begin position="3"/>
        <end position="41"/>
    </location>
</feature>
<organism evidence="2">
    <name type="scientific">viral metagenome</name>
    <dbReference type="NCBI Taxonomy" id="1070528"/>
    <lineage>
        <taxon>unclassified sequences</taxon>
        <taxon>metagenomes</taxon>
        <taxon>organismal metagenomes</taxon>
    </lineage>
</organism>
<dbReference type="Gene3D" id="3.30.40.10">
    <property type="entry name" value="Zinc/RING finger domain, C3HC4 (zinc finger)"/>
    <property type="match status" value="1"/>
</dbReference>
<dbReference type="EMBL" id="MN740593">
    <property type="protein sequence ID" value="QHS77682.1"/>
    <property type="molecule type" value="Genomic_DNA"/>
</dbReference>
<dbReference type="AlphaFoldDB" id="A0A6C0ADE5"/>
<dbReference type="SMART" id="SM00184">
    <property type="entry name" value="RING"/>
    <property type="match status" value="1"/>
</dbReference>
<dbReference type="Pfam" id="PF13639">
    <property type="entry name" value="zf-RING_2"/>
    <property type="match status" value="1"/>
</dbReference>
<evidence type="ECO:0000259" key="1">
    <source>
        <dbReference type="PROSITE" id="PS50089"/>
    </source>
</evidence>
<name>A0A6C0ADE5_9ZZZZ</name>
<sequence length="118" mass="14010">MECSICYSEIKTENLCTTKCCNNKFHFSCLLTWSKSCPICRSNIDEICEISYHEDIEYYIEKLNILCSSDEHREFFNNIINTENSEIFSELCYKFNEKNKMSQILVIILLKIKGIKFF</sequence>
<dbReference type="InterPro" id="IPR013083">
    <property type="entry name" value="Znf_RING/FYVE/PHD"/>
</dbReference>
<dbReference type="InterPro" id="IPR001841">
    <property type="entry name" value="Znf_RING"/>
</dbReference>
<reference evidence="2" key="1">
    <citation type="journal article" date="2020" name="Nature">
        <title>Giant virus diversity and host interactions through global metagenomics.</title>
        <authorList>
            <person name="Schulz F."/>
            <person name="Roux S."/>
            <person name="Paez-Espino D."/>
            <person name="Jungbluth S."/>
            <person name="Walsh D.A."/>
            <person name="Denef V.J."/>
            <person name="McMahon K.D."/>
            <person name="Konstantinidis K.T."/>
            <person name="Eloe-Fadrosh E.A."/>
            <person name="Kyrpides N.C."/>
            <person name="Woyke T."/>
        </authorList>
    </citation>
    <scope>NUCLEOTIDE SEQUENCE</scope>
    <source>
        <strain evidence="2">GVMAG-S-1021933-23</strain>
    </source>
</reference>
<dbReference type="PROSITE" id="PS50089">
    <property type="entry name" value="ZF_RING_2"/>
    <property type="match status" value="1"/>
</dbReference>